<evidence type="ECO:0000259" key="2">
    <source>
        <dbReference type="Pfam" id="PF14908"/>
    </source>
</evidence>
<dbReference type="InterPro" id="IPR028034">
    <property type="entry name" value="HU-CCDC81"/>
</dbReference>
<feature type="compositionally biased region" description="Basic and acidic residues" evidence="1">
    <location>
        <begin position="250"/>
        <end position="269"/>
    </location>
</feature>
<feature type="compositionally biased region" description="Basic and acidic residues" evidence="1">
    <location>
        <begin position="443"/>
        <end position="452"/>
    </location>
</feature>
<dbReference type="Pfam" id="PF14908">
    <property type="entry name" value="HU-CCDC81_euk_1"/>
    <property type="match status" value="1"/>
</dbReference>
<dbReference type="GO" id="GO:0005815">
    <property type="term" value="C:microtubule organizing center"/>
    <property type="evidence" value="ECO:0007669"/>
    <property type="project" value="TreeGrafter"/>
</dbReference>
<reference evidence="4" key="1">
    <citation type="submission" date="2025-08" db="UniProtKB">
        <authorList>
            <consortium name="Ensembl"/>
        </authorList>
    </citation>
    <scope>IDENTIFICATION</scope>
</reference>
<dbReference type="PANTHER" id="PTHR14362">
    <property type="entry name" value="COILED-COIL DOMAIN-CONTAINING PROTEIN 81"/>
    <property type="match status" value="1"/>
</dbReference>
<feature type="domain" description="CCDC81 HU" evidence="3">
    <location>
        <begin position="131"/>
        <end position="202"/>
    </location>
</feature>
<dbReference type="Ensembl" id="ENSABRT00000031861.1">
    <property type="protein sequence ID" value="ENSABRP00000022689.1"/>
    <property type="gene ID" value="ENSABRG00000019205.1"/>
</dbReference>
<sequence>MGPATEVRRRWGRMSSQVAAASKEQPACMRRTMLGFPESSAMEHISAMPGVTDQERSSVWDAVSAYIQEHLRLRQGVRVPTLGCFDVVSKRVEDGNKSLTVQWPTFRLARNLVVAHNLTNDKEYLPGHKELEPLKFAEVAAAASVSWKKVEGCIRGTTSLISRCLGKGENIALVLKNMGVLLIEGTTVEIRFYYDFLESLSPKENLQKAVFKVPQLMEMVVSPVSAVASLTFSGRVIVFPDFKMDKAPQLSPRERLKARRDDRQEKERAVSSSPSQEKLPELPPFPGTLSIIFKETAQPWKRRAEQKKKPLFSRLPVIPELPDAENEPSSNQLQEDTAPKREPKTTPKKEPRTPKKEPKKERKTTPKDQAQDRDRAKAVKSAKAQKSKGQKTAKAPPAVRKLSILEALPETERVKRPEPQKAPGPLTTPIISMLSVSNSEGSRVQERSDDRGGFQPGRSSSQRLAKLRAEKFWSVLPDRPKMEASNSKASPPKEPSSPSGFGPLTHKGASSMQLQPPAFVPRRPTPWPSPW</sequence>
<name>A0A8B9CQU9_9AVES</name>
<dbReference type="AlphaFoldDB" id="A0A8B9CQU9"/>
<protein>
    <recommendedName>
        <fullName evidence="6">CCDC81 HU domain-containing protein</fullName>
    </recommendedName>
</protein>
<dbReference type="GeneTree" id="ENSGT00390000011985"/>
<dbReference type="Proteomes" id="UP000694426">
    <property type="component" value="Unplaced"/>
</dbReference>
<evidence type="ECO:0000256" key="1">
    <source>
        <dbReference type="SAM" id="MobiDB-lite"/>
    </source>
</evidence>
<dbReference type="Pfam" id="PF18289">
    <property type="entry name" value="HU-CCDC81_euk_2"/>
    <property type="match status" value="1"/>
</dbReference>
<feature type="compositionally biased region" description="Basic residues" evidence="1">
    <location>
        <begin position="302"/>
        <end position="311"/>
    </location>
</feature>
<evidence type="ECO:0000313" key="4">
    <source>
        <dbReference type="Ensembl" id="ENSABRP00000022689.1"/>
    </source>
</evidence>
<dbReference type="PANTHER" id="PTHR14362:SF2">
    <property type="entry name" value="COILED-COIL DOMAIN-CONTAINING PROTEIN 81"/>
    <property type="match status" value="1"/>
</dbReference>
<accession>A0A8B9CQU9</accession>
<organism evidence="4 5">
    <name type="scientific">Anser brachyrhynchus</name>
    <name type="common">Pink-footed goose</name>
    <dbReference type="NCBI Taxonomy" id="132585"/>
    <lineage>
        <taxon>Eukaryota</taxon>
        <taxon>Metazoa</taxon>
        <taxon>Chordata</taxon>
        <taxon>Craniata</taxon>
        <taxon>Vertebrata</taxon>
        <taxon>Euteleostomi</taxon>
        <taxon>Archelosauria</taxon>
        <taxon>Archosauria</taxon>
        <taxon>Dinosauria</taxon>
        <taxon>Saurischia</taxon>
        <taxon>Theropoda</taxon>
        <taxon>Coelurosauria</taxon>
        <taxon>Aves</taxon>
        <taxon>Neognathae</taxon>
        <taxon>Galloanserae</taxon>
        <taxon>Anseriformes</taxon>
        <taxon>Anatidae</taxon>
        <taxon>Anserinae</taxon>
        <taxon>Anser</taxon>
    </lineage>
</organism>
<reference evidence="4" key="2">
    <citation type="submission" date="2025-09" db="UniProtKB">
        <authorList>
            <consortium name="Ensembl"/>
        </authorList>
    </citation>
    <scope>IDENTIFICATION</scope>
</reference>
<dbReference type="InterPro" id="IPR040673">
    <property type="entry name" value="CCDC81_HU_dom_2"/>
</dbReference>
<feature type="domain" description="CCDC81 HU" evidence="2">
    <location>
        <begin position="49"/>
        <end position="119"/>
    </location>
</feature>
<evidence type="ECO:0000313" key="5">
    <source>
        <dbReference type="Proteomes" id="UP000694426"/>
    </source>
</evidence>
<feature type="compositionally biased region" description="Basic and acidic residues" evidence="1">
    <location>
        <begin position="410"/>
        <end position="419"/>
    </location>
</feature>
<feature type="region of interest" description="Disordered" evidence="1">
    <location>
        <begin position="250"/>
        <end position="287"/>
    </location>
</feature>
<evidence type="ECO:0008006" key="6">
    <source>
        <dbReference type="Google" id="ProtNLM"/>
    </source>
</evidence>
<feature type="compositionally biased region" description="Basic and acidic residues" evidence="1">
    <location>
        <begin position="337"/>
        <end position="377"/>
    </location>
</feature>
<dbReference type="InterPro" id="IPR026295">
    <property type="entry name" value="CCD81"/>
</dbReference>
<proteinExistence type="predicted"/>
<feature type="region of interest" description="Disordered" evidence="1">
    <location>
        <begin position="302"/>
        <end position="531"/>
    </location>
</feature>
<evidence type="ECO:0000259" key="3">
    <source>
        <dbReference type="Pfam" id="PF18289"/>
    </source>
</evidence>
<feature type="compositionally biased region" description="Basic residues" evidence="1">
    <location>
        <begin position="378"/>
        <end position="391"/>
    </location>
</feature>
<keyword evidence="5" id="KW-1185">Reference proteome</keyword>